<evidence type="ECO:0000259" key="1">
    <source>
        <dbReference type="Pfam" id="PF13472"/>
    </source>
</evidence>
<dbReference type="EMBL" id="CVRS01000014">
    <property type="protein sequence ID" value="CRL32258.1"/>
    <property type="molecule type" value="Genomic_DNA"/>
</dbReference>
<dbReference type="AlphaFoldDB" id="A0A0M6WCD5"/>
<dbReference type="STRING" id="360807.ERS852392_01324"/>
<dbReference type="InterPro" id="IPR013830">
    <property type="entry name" value="SGNH_hydro"/>
</dbReference>
<dbReference type="Proteomes" id="UP000049828">
    <property type="component" value="Unassembled WGS sequence"/>
</dbReference>
<keyword evidence="3" id="KW-1185">Reference proteome</keyword>
<dbReference type="InterPro" id="IPR036514">
    <property type="entry name" value="SGNH_hydro_sf"/>
</dbReference>
<name>A0A0M6WCD5_9FIRM</name>
<dbReference type="Gene3D" id="3.40.50.1110">
    <property type="entry name" value="SGNH hydrolase"/>
    <property type="match status" value="1"/>
</dbReference>
<feature type="domain" description="SGNH hydrolase-type esterase" evidence="1">
    <location>
        <begin position="8"/>
        <end position="198"/>
    </location>
</feature>
<evidence type="ECO:0000313" key="3">
    <source>
        <dbReference type="Proteomes" id="UP000049828"/>
    </source>
</evidence>
<protein>
    <recommendedName>
        <fullName evidence="1">SGNH hydrolase-type esterase domain-containing protein</fullName>
    </recommendedName>
</protein>
<organism evidence="2 3">
    <name type="scientific">Roseburia inulinivorans</name>
    <dbReference type="NCBI Taxonomy" id="360807"/>
    <lineage>
        <taxon>Bacteria</taxon>
        <taxon>Bacillati</taxon>
        <taxon>Bacillota</taxon>
        <taxon>Clostridia</taxon>
        <taxon>Lachnospirales</taxon>
        <taxon>Lachnospiraceae</taxon>
        <taxon>Roseburia</taxon>
    </lineage>
</organism>
<dbReference type="Pfam" id="PF13472">
    <property type="entry name" value="Lipase_GDSL_2"/>
    <property type="match status" value="1"/>
</dbReference>
<dbReference type="CDD" id="cd01839">
    <property type="entry name" value="SGNH_arylesterase_like"/>
    <property type="match status" value="1"/>
</dbReference>
<sequence length="214" mass="24117">MEQKNILCFGDSNTHGYNSKTGGRFTVEERWTKLLQRKLGDDYYVIEEGLSGRTTSFDDPVFEGLSGLNAIYPCMMTHEPLDLVIIMLGTNDTKDRFNANGFIIGKGLERLTQKAIDTHAAWRNKPNILLVAPPPIHPDYAKTAVAGEMGDKCVERSRALAKEFKDVADRLGCHFIDAGSIPGIEMYPYDWMHLSLDSHRIFAEYLAEYLPKIV</sequence>
<dbReference type="RefSeq" id="WP_055039031.1">
    <property type="nucleotide sequence ID" value="NZ_CVRS01000014.1"/>
</dbReference>
<evidence type="ECO:0000313" key="2">
    <source>
        <dbReference type="EMBL" id="CRL32258.1"/>
    </source>
</evidence>
<accession>A0A0M6WCD5</accession>
<reference evidence="3" key="1">
    <citation type="submission" date="2015-05" db="EMBL/GenBank/DDBJ databases">
        <authorList>
            <consortium name="Pathogen Informatics"/>
        </authorList>
    </citation>
    <scope>NUCLEOTIDE SEQUENCE [LARGE SCALE GENOMIC DNA]</scope>
    <source>
        <strain evidence="3">L1-83</strain>
    </source>
</reference>
<proteinExistence type="predicted"/>
<gene>
    <name evidence="2" type="ORF">RIL183_12551</name>
</gene>
<dbReference type="SUPFAM" id="SSF52266">
    <property type="entry name" value="SGNH hydrolase"/>
    <property type="match status" value="1"/>
</dbReference>
<dbReference type="OrthoDB" id="164654at2"/>